<feature type="compositionally biased region" description="Basic and acidic residues" evidence="1">
    <location>
        <begin position="13"/>
        <end position="22"/>
    </location>
</feature>
<dbReference type="Proteomes" id="UP001519291">
    <property type="component" value="Unassembled WGS sequence"/>
</dbReference>
<proteinExistence type="predicted"/>
<keyword evidence="3" id="KW-1185">Reference proteome</keyword>
<evidence type="ECO:0000313" key="3">
    <source>
        <dbReference type="Proteomes" id="UP001519291"/>
    </source>
</evidence>
<sequence length="88" mass="9340">MNSPGGAAGGRLAENRAPDRSGRPRAMAITASGLHDDKRMCRCAGAPATATPFTTQGVNMPQDIVEIEEVPAEELPEFALMIDIPFED</sequence>
<accession>A0ABS4Y3N0</accession>
<comment type="caution">
    <text evidence="2">The sequence shown here is derived from an EMBL/GenBank/DDBJ whole genome shotgun (WGS) entry which is preliminary data.</text>
</comment>
<protein>
    <submittedName>
        <fullName evidence="2">Uncharacterized protein</fullName>
    </submittedName>
</protein>
<reference evidence="2 3" key="1">
    <citation type="submission" date="2021-03" db="EMBL/GenBank/DDBJ databases">
        <title>Sequencing the genomes of 1000 actinobacteria strains.</title>
        <authorList>
            <person name="Klenk H.-P."/>
        </authorList>
    </citation>
    <scope>NUCLEOTIDE SEQUENCE [LARGE SCALE GENOMIC DNA]</scope>
    <source>
        <strain evidence="2 3">DSM 41480</strain>
    </source>
</reference>
<name>A0ABS4Y3N0_9ACTN</name>
<evidence type="ECO:0000313" key="2">
    <source>
        <dbReference type="EMBL" id="MBP2402553.1"/>
    </source>
</evidence>
<dbReference type="EMBL" id="JAGIOH010000001">
    <property type="protein sequence ID" value="MBP2402553.1"/>
    <property type="molecule type" value="Genomic_DNA"/>
</dbReference>
<evidence type="ECO:0000256" key="1">
    <source>
        <dbReference type="SAM" id="MobiDB-lite"/>
    </source>
</evidence>
<feature type="region of interest" description="Disordered" evidence="1">
    <location>
        <begin position="1"/>
        <end position="24"/>
    </location>
</feature>
<gene>
    <name evidence="2" type="ORF">JO379_002022</name>
</gene>
<organism evidence="2 3">
    <name type="scientific">Streptomyces syringium</name>
    <dbReference type="NCBI Taxonomy" id="76729"/>
    <lineage>
        <taxon>Bacteria</taxon>
        <taxon>Bacillati</taxon>
        <taxon>Actinomycetota</taxon>
        <taxon>Actinomycetes</taxon>
        <taxon>Kitasatosporales</taxon>
        <taxon>Streptomycetaceae</taxon>
        <taxon>Streptomyces</taxon>
    </lineage>
</organism>